<feature type="compositionally biased region" description="Low complexity" evidence="2">
    <location>
        <begin position="307"/>
        <end position="316"/>
    </location>
</feature>
<reference evidence="5 6" key="1">
    <citation type="submission" date="2018-11" db="EMBL/GenBank/DDBJ databases">
        <title>Genome sequence of Saitozyma podzolica DSM 27192.</title>
        <authorList>
            <person name="Aliyu H."/>
            <person name="Gorte O."/>
            <person name="Ochsenreither K."/>
        </authorList>
    </citation>
    <scope>NUCLEOTIDE SEQUENCE [LARGE SCALE GENOMIC DNA]</scope>
    <source>
        <strain evidence="5 6">DSM 27192</strain>
    </source>
</reference>
<feature type="compositionally biased region" description="Low complexity" evidence="2">
    <location>
        <begin position="85"/>
        <end position="95"/>
    </location>
</feature>
<evidence type="ECO:0000313" key="5">
    <source>
        <dbReference type="EMBL" id="RSH95392.1"/>
    </source>
</evidence>
<name>A0A427YWC8_9TREE</name>
<evidence type="ECO:0000313" key="6">
    <source>
        <dbReference type="Proteomes" id="UP000279259"/>
    </source>
</evidence>
<feature type="region of interest" description="Disordered" evidence="2">
    <location>
        <begin position="262"/>
        <end position="350"/>
    </location>
</feature>
<evidence type="ECO:0000256" key="2">
    <source>
        <dbReference type="SAM" id="MobiDB-lite"/>
    </source>
</evidence>
<comment type="similarity">
    <text evidence="1">Belongs to the VPS8 family.</text>
</comment>
<evidence type="ECO:0000259" key="3">
    <source>
        <dbReference type="Pfam" id="PF12816"/>
    </source>
</evidence>
<feature type="compositionally biased region" description="Low complexity" evidence="2">
    <location>
        <begin position="277"/>
        <end position="290"/>
    </location>
</feature>
<dbReference type="InterPro" id="IPR045111">
    <property type="entry name" value="Vps41/Vps8"/>
</dbReference>
<dbReference type="SUPFAM" id="SSF50978">
    <property type="entry name" value="WD40 repeat-like"/>
    <property type="match status" value="1"/>
</dbReference>
<organism evidence="5 6">
    <name type="scientific">Saitozyma podzolica</name>
    <dbReference type="NCBI Taxonomy" id="1890683"/>
    <lineage>
        <taxon>Eukaryota</taxon>
        <taxon>Fungi</taxon>
        <taxon>Dikarya</taxon>
        <taxon>Basidiomycota</taxon>
        <taxon>Agaricomycotina</taxon>
        <taxon>Tremellomycetes</taxon>
        <taxon>Tremellales</taxon>
        <taxon>Trimorphomycetaceae</taxon>
        <taxon>Saitozyma</taxon>
    </lineage>
</organism>
<feature type="compositionally biased region" description="Polar residues" evidence="2">
    <location>
        <begin position="385"/>
        <end position="401"/>
    </location>
</feature>
<feature type="domain" description="VPS8-like TPR-like repeats" evidence="4">
    <location>
        <begin position="1421"/>
        <end position="1540"/>
    </location>
</feature>
<comment type="caution">
    <text evidence="5">The sequence shown here is derived from an EMBL/GenBank/DDBJ whole genome shotgun (WGS) entry which is preliminary data.</text>
</comment>
<dbReference type="OrthoDB" id="289913at2759"/>
<dbReference type="InterPro" id="IPR025941">
    <property type="entry name" value="Vps8_central_dom"/>
</dbReference>
<dbReference type="InterPro" id="IPR059070">
    <property type="entry name" value="TPR_VPS8_2"/>
</dbReference>
<dbReference type="Gene3D" id="2.130.10.10">
    <property type="entry name" value="YVTN repeat-like/Quinoprotein amine dehydrogenase"/>
    <property type="match status" value="1"/>
</dbReference>
<dbReference type="Pfam" id="PF25066">
    <property type="entry name" value="TPR_VPS8_2"/>
    <property type="match status" value="1"/>
</dbReference>
<dbReference type="STRING" id="1890683.A0A427YWC8"/>
<gene>
    <name evidence="5" type="primary">VPS8</name>
    <name evidence="5" type="ORF">EHS25_000479</name>
</gene>
<dbReference type="EMBL" id="RSCD01000001">
    <property type="protein sequence ID" value="RSH95392.1"/>
    <property type="molecule type" value="Genomic_DNA"/>
</dbReference>
<dbReference type="PANTHER" id="PTHR12616:SF8">
    <property type="entry name" value="VACUOLAR PROTEIN SORTING-ASSOCIATED PROTEIN 8 HOMOLOG"/>
    <property type="match status" value="1"/>
</dbReference>
<dbReference type="GO" id="GO:0030897">
    <property type="term" value="C:HOPS complex"/>
    <property type="evidence" value="ECO:0007669"/>
    <property type="project" value="TreeGrafter"/>
</dbReference>
<protein>
    <submittedName>
        <fullName evidence="5">Vacuolar protein sorting-associated protein 8</fullName>
    </submittedName>
</protein>
<keyword evidence="6" id="KW-1185">Reference proteome</keyword>
<dbReference type="Pfam" id="PF12816">
    <property type="entry name" value="TPR_Vps8"/>
    <property type="match status" value="1"/>
</dbReference>
<dbReference type="InterPro" id="IPR015943">
    <property type="entry name" value="WD40/YVTN_repeat-like_dom_sf"/>
</dbReference>
<feature type="region of interest" description="Disordered" evidence="2">
    <location>
        <begin position="48"/>
        <end position="216"/>
    </location>
</feature>
<sequence length="1579" mass="173728">MIHPSIVGGVPGLVMPSTHQAVLHLLIAVNRSPISLPCLSRVFGLGQPAMSQPASRAPRRQDSALSSASSEGRTVRAGSQRGSRRSSTSTSTTTSLFARLRGKPSTQNGGQEESEESDGSGDVHESPSPSPGRRARVEAGPSDWYRRQPSPDSAPEPAQGWRQSSPYDHPEHEDGFGDYWRPDAEDLDEGVDRDEYERRLQDLPNGDPLDESTGEATGFLHPAEDILPQASAEVEIGLEKQGLGEEEFGILDFPPRVSARQGLPAECQDDASERTDSSTAATPFAASPSPRRSVIHPTVSRLRSHLRTTSSSTQQSNAPFRPSHLRAPSQFSQISMSRSDTTSTTSNMPRAESPVINHMRAQSDPAFKFHPLRSLSHHLFSRRSGTSSPIRPSTSVKTNGADTLGAPTVMDVRGMIAVGTAAGWVLVYSFGQELKHVLGTEAIATASGAVTAVTICADQTYVAVGHASGNIYLYDLSNPAKPARTAAALTLKQVRSGRREGHLQASRILHVGFVGARHTSIVSGDEDGRAFWWSLGKVVGVESTDVVRMLGNYPESESSPKRPTTLFASLPLPLGEGKHPTDPLQLSALLTPGKLVIVAMKPSPKTWYRKMRDGSGGEHGGAVGCASWLRQGQVDANSDPVLAYSWGTSVRFLRIRTEESAGKDTPQFVEGRRWEAPSPHLLLLTSTDIILLDVRSMVPIEQTPLQTRLLTSLDLYAHLKGPHVPAIGASVSTYRGKLFLLVSQPSFPGLRQTKSNLQVGTLQHWNDRILSWVHRGDFLAAIRLALQYYEGSAPGNLVDLPEDLVARHSVLSARIRELIHASLDWAFSEDRMHDDTHYSADGRGVDLTTLFEGLATCCIEASLAMDDLDFLFDQAYEDYAAVGIQGIFLATLEPYILDGRIREIPPGIIQALIGMHDDRKEYDLAEAIIWHVDPMSLDINQAVRLCEAHGLWDALVHVYTRTMRDYVAPIVKLLQLVRDAQDRPESGIDAYKLYAYIENVLCGLSYPSGEHLPEAEASYARPEVYAFIFSSHSVRWPTGPDGLVVSAPDRPYPYLDLLLRFDSEAFLHAMDGAMEDPYLDDARGVVNRQSIVNLLLDVMDPETFHSGDITFLHIFVARNLPKYPQFLFIPPSTLHRILISLASDPDQSTREDRQLAAEYLLSAYTPHDMDAMLERFETAGFYRILRTWYRRERKWASLINTILRDPDADEETFASLDEIIRSTPKQTEISRAIISMLPQLLDLSVRQTALLLDRDLPSCHAKAIESLSHSEHKQMAYLRCLLDPADEEEKGPLPPRRDASPHVEIPYRHRYVLLLCRYDPTAVISFLDTRGPEFFDLPQLASELQHDGSVEGQLWALDRQHRTNEALETVGRELRSRGVDLGEALVSHDLGAMHLIVQGVGSVTRMAVRLCREHSSEGAKAEDMWFGVLHEVIELVYAAASLPSDASDPATAQLRSLVQETLGSLLSTSSPSISFPRLFKRLVEASGSTKSKGGRAYSEFRTILSGMLESYRAEGDMLTMTTRLVEADLFVLVEQVTAKRQTGWRPAALACSECGHGVLSNSGGALVVMASGLSRHKSC</sequence>
<dbReference type="PANTHER" id="PTHR12616">
    <property type="entry name" value="VACUOLAR PROTEIN SORTING VPS41"/>
    <property type="match status" value="1"/>
</dbReference>
<feature type="compositionally biased region" description="Polar residues" evidence="2">
    <location>
        <begin position="63"/>
        <end position="72"/>
    </location>
</feature>
<dbReference type="Pfam" id="PF23410">
    <property type="entry name" value="Beta-prop_VPS8"/>
    <property type="match status" value="1"/>
</dbReference>
<feature type="compositionally biased region" description="Low complexity" evidence="2">
    <location>
        <begin position="335"/>
        <end position="346"/>
    </location>
</feature>
<dbReference type="Proteomes" id="UP000279259">
    <property type="component" value="Unassembled WGS sequence"/>
</dbReference>
<accession>A0A427YWC8</accession>
<dbReference type="GO" id="GO:0005770">
    <property type="term" value="C:late endosome"/>
    <property type="evidence" value="ECO:0007669"/>
    <property type="project" value="TreeGrafter"/>
</dbReference>
<evidence type="ECO:0000259" key="4">
    <source>
        <dbReference type="Pfam" id="PF25066"/>
    </source>
</evidence>
<feature type="domain" description="Vacuolar protein sorting-associated protein 8 central" evidence="3">
    <location>
        <begin position="887"/>
        <end position="1072"/>
    </location>
</feature>
<dbReference type="GO" id="GO:0034058">
    <property type="term" value="P:endosomal vesicle fusion"/>
    <property type="evidence" value="ECO:0007669"/>
    <property type="project" value="TreeGrafter"/>
</dbReference>
<feature type="region of interest" description="Disordered" evidence="2">
    <location>
        <begin position="380"/>
        <end position="402"/>
    </location>
</feature>
<feature type="compositionally biased region" description="Basic and acidic residues" evidence="2">
    <location>
        <begin position="168"/>
        <end position="184"/>
    </location>
</feature>
<evidence type="ECO:0000256" key="1">
    <source>
        <dbReference type="ARBA" id="ARBA00009422"/>
    </source>
</evidence>
<dbReference type="GO" id="GO:0006623">
    <property type="term" value="P:protein targeting to vacuole"/>
    <property type="evidence" value="ECO:0007669"/>
    <property type="project" value="InterPro"/>
</dbReference>
<dbReference type="InterPro" id="IPR036322">
    <property type="entry name" value="WD40_repeat_dom_sf"/>
</dbReference>
<proteinExistence type="inferred from homology"/>